<evidence type="ECO:0000256" key="1">
    <source>
        <dbReference type="SAM" id="MobiDB-lite"/>
    </source>
</evidence>
<dbReference type="Proteomes" id="UP001500307">
    <property type="component" value="Unassembled WGS sequence"/>
</dbReference>
<keyword evidence="2" id="KW-0472">Membrane</keyword>
<feature type="transmembrane region" description="Helical" evidence="2">
    <location>
        <begin position="416"/>
        <end position="437"/>
    </location>
</feature>
<dbReference type="EMBL" id="BAABGU010000043">
    <property type="protein sequence ID" value="GAA4578685.1"/>
    <property type="molecule type" value="Genomic_DNA"/>
</dbReference>
<sequence length="730" mass="78459">MRRVIMVALSVIVVALLGVATNVATGALPEGSSPYLWLAWPLLILLVVVLVVIEATRGREPRLAATASPARARRVLLERVRRYWITSVLDRSLYEEARIELGIAATADDRRHPWSLRASGRDGFTGALDDRASVSALFDRLDRAVVILGAPGAGKTTTLLELARDLLAGAEADPEAPVPVVVNLSSWATDRRPLDRWLVDQLTERYGIPNAQAAAWVDGGEILPLLDGLDEVAEEYRDGCAAAIAAFHARQPLTPIAVCCRLAEYDRLHRQLPLYGTVTIQPLTRAQIERYLDRPGLAGLRAALAADPELWQFADSPLLLSIMALAYADGPDPARAGAENRRERLFTRYVDTMLRHRPHPRYRPDRTVRYLSVLAGQLRERRQTIFLLDSVSDAWIPREPVGGTDASPPRWLDSDIAARLVTCAGLTLTLAAAGYALLGPRGALVGAVGGLLTAAATTTYRYDDLFTIAYALRLGDPPGPRTQGLREYRTPWMRKSVDGLRDLVNPRTGIDWTALVGLALAGLTVGLAFGLPGGVPAGLLFGLSFLVAALVAVGVSAAAMFQLFGVRPPGTRRELPTGLLVHRLALAGRAALVVGALTGGAAALVVADQATPADAARYGLLVGLTCAAMPLLLVAGAPITEQWLVRRRLARLDLLPRPLLPFLGYAVQCLFLRDVGDGYIFVHRELLEFFADQRPEPAAQPAEPGQLAGPRTSPEPAAPELPAGPSADSA</sequence>
<protein>
    <recommendedName>
        <fullName evidence="5">NACHT domain-containing protein</fullName>
    </recommendedName>
</protein>
<feature type="transmembrane region" description="Helical" evidence="2">
    <location>
        <begin position="510"/>
        <end position="531"/>
    </location>
</feature>
<evidence type="ECO:0000313" key="4">
    <source>
        <dbReference type="Proteomes" id="UP001500307"/>
    </source>
</evidence>
<organism evidence="3 4">
    <name type="scientific">Micromonospora coerulea</name>
    <dbReference type="NCBI Taxonomy" id="47856"/>
    <lineage>
        <taxon>Bacteria</taxon>
        <taxon>Bacillati</taxon>
        <taxon>Actinomycetota</taxon>
        <taxon>Actinomycetes</taxon>
        <taxon>Micromonosporales</taxon>
        <taxon>Micromonosporaceae</taxon>
        <taxon>Micromonospora</taxon>
    </lineage>
</organism>
<keyword evidence="2" id="KW-1133">Transmembrane helix</keyword>
<feature type="transmembrane region" description="Helical" evidence="2">
    <location>
        <begin position="35"/>
        <end position="53"/>
    </location>
</feature>
<dbReference type="Gene3D" id="3.40.50.300">
    <property type="entry name" value="P-loop containing nucleotide triphosphate hydrolases"/>
    <property type="match status" value="1"/>
</dbReference>
<evidence type="ECO:0008006" key="5">
    <source>
        <dbReference type="Google" id="ProtNLM"/>
    </source>
</evidence>
<feature type="region of interest" description="Disordered" evidence="1">
    <location>
        <begin position="694"/>
        <end position="730"/>
    </location>
</feature>
<dbReference type="RefSeq" id="WP_346124296.1">
    <property type="nucleotide sequence ID" value="NZ_BAABGU010000043.1"/>
</dbReference>
<comment type="caution">
    <text evidence="3">The sequence shown here is derived from an EMBL/GenBank/DDBJ whole genome shotgun (WGS) entry which is preliminary data.</text>
</comment>
<evidence type="ECO:0000313" key="3">
    <source>
        <dbReference type="EMBL" id="GAA4578685.1"/>
    </source>
</evidence>
<feature type="transmembrane region" description="Helical" evidence="2">
    <location>
        <begin position="618"/>
        <end position="639"/>
    </location>
</feature>
<proteinExistence type="predicted"/>
<feature type="transmembrane region" description="Helical" evidence="2">
    <location>
        <begin position="584"/>
        <end position="606"/>
    </location>
</feature>
<keyword evidence="4" id="KW-1185">Reference proteome</keyword>
<evidence type="ECO:0000256" key="2">
    <source>
        <dbReference type="SAM" id="Phobius"/>
    </source>
</evidence>
<reference evidence="4" key="1">
    <citation type="journal article" date="2019" name="Int. J. Syst. Evol. Microbiol.">
        <title>The Global Catalogue of Microorganisms (GCM) 10K type strain sequencing project: providing services to taxonomists for standard genome sequencing and annotation.</title>
        <authorList>
            <consortium name="The Broad Institute Genomics Platform"/>
            <consortium name="The Broad Institute Genome Sequencing Center for Infectious Disease"/>
            <person name="Wu L."/>
            <person name="Ma J."/>
        </authorList>
    </citation>
    <scope>NUCLEOTIDE SEQUENCE [LARGE SCALE GENOMIC DNA]</scope>
    <source>
        <strain evidence="4">JCM 3175</strain>
    </source>
</reference>
<name>A0ABP8T2U2_9ACTN</name>
<feature type="compositionally biased region" description="Low complexity" evidence="1">
    <location>
        <begin position="696"/>
        <end position="730"/>
    </location>
</feature>
<dbReference type="InterPro" id="IPR027417">
    <property type="entry name" value="P-loop_NTPase"/>
</dbReference>
<gene>
    <name evidence="3" type="ORF">GCM10023176_55060</name>
</gene>
<accession>A0ABP8T2U2</accession>
<feature type="transmembrane region" description="Helical" evidence="2">
    <location>
        <begin position="537"/>
        <end position="564"/>
    </location>
</feature>
<keyword evidence="2" id="KW-0812">Transmembrane</keyword>